<evidence type="ECO:0000256" key="4">
    <source>
        <dbReference type="ARBA" id="ARBA00022741"/>
    </source>
</evidence>
<dbReference type="InterPro" id="IPR008271">
    <property type="entry name" value="Ser/Thr_kinase_AS"/>
</dbReference>
<keyword evidence="5" id="KW-0418">Kinase</keyword>
<feature type="region of interest" description="Disordered" evidence="7">
    <location>
        <begin position="1"/>
        <end position="23"/>
    </location>
</feature>
<keyword evidence="2" id="KW-0723">Serine/threonine-protein kinase</keyword>
<reference evidence="9 10" key="1">
    <citation type="journal article" date="2021" name="BMC Genomics">
        <title>Datura genome reveals duplications of psychoactive alkaloid biosynthetic genes and high mutation rate following tissue culture.</title>
        <authorList>
            <person name="Rajewski A."/>
            <person name="Carter-House D."/>
            <person name="Stajich J."/>
            <person name="Litt A."/>
        </authorList>
    </citation>
    <scope>NUCLEOTIDE SEQUENCE [LARGE SCALE GENOMIC DNA]</scope>
    <source>
        <strain evidence="9">AR-01</strain>
    </source>
</reference>
<proteinExistence type="inferred from homology"/>
<evidence type="ECO:0000256" key="3">
    <source>
        <dbReference type="ARBA" id="ARBA00022679"/>
    </source>
</evidence>
<gene>
    <name evidence="9" type="ORF">HAX54_023825</name>
</gene>
<evidence type="ECO:0000256" key="7">
    <source>
        <dbReference type="SAM" id="MobiDB-lite"/>
    </source>
</evidence>
<dbReference type="InterPro" id="IPR000719">
    <property type="entry name" value="Prot_kinase_dom"/>
</dbReference>
<keyword evidence="3" id="KW-0808">Transferase</keyword>
<dbReference type="PANTHER" id="PTHR24057:SF60">
    <property type="entry name" value="SHAGGY-RELATED PROTEIN KINASE THETA"/>
    <property type="match status" value="1"/>
</dbReference>
<dbReference type="EMBL" id="JACEIK010002896">
    <property type="protein sequence ID" value="MCD9639384.1"/>
    <property type="molecule type" value="Genomic_DNA"/>
</dbReference>
<sequence length="358" mass="40841">MDTRPENSEFDELPKEMHDMKIKDEKADSLEDNLKDMEPAVVSGNGAETGQIIVTTGVRNGQQKQTMSYMWSAWLVPVHWSCLSAIKKVLQDRRYKNRDFQIMRTLDHPNVVKLRHCFYSTTEKNEVYLNLVLEYVSETVYSLKALSRMNQHMPNIYVQLYTYQICRALNYMHGVLGVCHRDIKPQNLLVNPHSHQLKLCDFGSANDVGTWRAQHIVHLFSLLPGPRLIFGAAEYTTAIDMCGLLVVLWLSYFWDSLFSLEKVVLISWSKSLSFPKSKLTRGTRYFAEAAPEAVDLVSRLLQYSPTALHAALEACAHPFFDALRNQMLACQMGDLCLPCSTLQLKSSLVHLLNCAPYS</sequence>
<dbReference type="PANTHER" id="PTHR24057">
    <property type="entry name" value="GLYCOGEN SYNTHASE KINASE-3 ALPHA"/>
    <property type="match status" value="1"/>
</dbReference>
<dbReference type="InterPro" id="IPR011009">
    <property type="entry name" value="Kinase-like_dom_sf"/>
</dbReference>
<evidence type="ECO:0000256" key="6">
    <source>
        <dbReference type="ARBA" id="ARBA00022840"/>
    </source>
</evidence>
<name>A0ABS8UZJ5_DATST</name>
<evidence type="ECO:0000256" key="2">
    <source>
        <dbReference type="ARBA" id="ARBA00022527"/>
    </source>
</evidence>
<evidence type="ECO:0000313" key="10">
    <source>
        <dbReference type="Proteomes" id="UP000823775"/>
    </source>
</evidence>
<evidence type="ECO:0000313" key="9">
    <source>
        <dbReference type="EMBL" id="MCD9639384.1"/>
    </source>
</evidence>
<protein>
    <recommendedName>
        <fullName evidence="8">Protein kinase domain-containing protein</fullName>
    </recommendedName>
</protein>
<dbReference type="Proteomes" id="UP000823775">
    <property type="component" value="Unassembled WGS sequence"/>
</dbReference>
<feature type="domain" description="Protein kinase" evidence="8">
    <location>
        <begin position="37"/>
        <end position="320"/>
    </location>
</feature>
<keyword evidence="6" id="KW-0067">ATP-binding</keyword>
<evidence type="ECO:0000256" key="5">
    <source>
        <dbReference type="ARBA" id="ARBA00022777"/>
    </source>
</evidence>
<dbReference type="InterPro" id="IPR050591">
    <property type="entry name" value="GSK-3"/>
</dbReference>
<evidence type="ECO:0000256" key="1">
    <source>
        <dbReference type="ARBA" id="ARBA00005527"/>
    </source>
</evidence>
<dbReference type="Pfam" id="PF00069">
    <property type="entry name" value="Pkinase"/>
    <property type="match status" value="1"/>
</dbReference>
<comment type="similarity">
    <text evidence="1">Belongs to the protein kinase superfamily. CMGC Ser/Thr protein kinase family. GSK-3 subfamily.</text>
</comment>
<dbReference type="Gene3D" id="1.10.510.10">
    <property type="entry name" value="Transferase(Phosphotransferase) domain 1"/>
    <property type="match status" value="1"/>
</dbReference>
<dbReference type="SUPFAM" id="SSF56112">
    <property type="entry name" value="Protein kinase-like (PK-like)"/>
    <property type="match status" value="1"/>
</dbReference>
<accession>A0ABS8UZJ5</accession>
<dbReference type="PROSITE" id="PS50011">
    <property type="entry name" value="PROTEIN_KINASE_DOM"/>
    <property type="match status" value="1"/>
</dbReference>
<keyword evidence="4" id="KW-0547">Nucleotide-binding</keyword>
<organism evidence="9 10">
    <name type="scientific">Datura stramonium</name>
    <name type="common">Jimsonweed</name>
    <name type="synonym">Common thornapple</name>
    <dbReference type="NCBI Taxonomy" id="4076"/>
    <lineage>
        <taxon>Eukaryota</taxon>
        <taxon>Viridiplantae</taxon>
        <taxon>Streptophyta</taxon>
        <taxon>Embryophyta</taxon>
        <taxon>Tracheophyta</taxon>
        <taxon>Spermatophyta</taxon>
        <taxon>Magnoliopsida</taxon>
        <taxon>eudicotyledons</taxon>
        <taxon>Gunneridae</taxon>
        <taxon>Pentapetalae</taxon>
        <taxon>asterids</taxon>
        <taxon>lamiids</taxon>
        <taxon>Solanales</taxon>
        <taxon>Solanaceae</taxon>
        <taxon>Solanoideae</taxon>
        <taxon>Datureae</taxon>
        <taxon>Datura</taxon>
    </lineage>
</organism>
<dbReference type="SMART" id="SM00220">
    <property type="entry name" value="S_TKc"/>
    <property type="match status" value="1"/>
</dbReference>
<dbReference type="Gene3D" id="3.30.200.20">
    <property type="entry name" value="Phosphorylase Kinase, domain 1"/>
    <property type="match status" value="1"/>
</dbReference>
<dbReference type="PROSITE" id="PS00108">
    <property type="entry name" value="PROTEIN_KINASE_ST"/>
    <property type="match status" value="1"/>
</dbReference>
<keyword evidence="10" id="KW-1185">Reference proteome</keyword>
<comment type="caution">
    <text evidence="9">The sequence shown here is derived from an EMBL/GenBank/DDBJ whole genome shotgun (WGS) entry which is preliminary data.</text>
</comment>
<evidence type="ECO:0000259" key="8">
    <source>
        <dbReference type="PROSITE" id="PS50011"/>
    </source>
</evidence>